<comment type="caution">
    <text evidence="1">The sequence shown here is derived from an EMBL/GenBank/DDBJ whole genome shotgun (WGS) entry which is preliminary data.</text>
</comment>
<evidence type="ECO:0000313" key="1">
    <source>
        <dbReference type="EMBL" id="HHP81948.1"/>
    </source>
</evidence>
<protein>
    <submittedName>
        <fullName evidence="1">Uncharacterized protein</fullName>
    </submittedName>
</protein>
<gene>
    <name evidence="1" type="ORF">ENM84_04705</name>
</gene>
<organism evidence="1">
    <name type="scientific">Ignisphaera aggregans</name>
    <dbReference type="NCBI Taxonomy" id="334771"/>
    <lineage>
        <taxon>Archaea</taxon>
        <taxon>Thermoproteota</taxon>
        <taxon>Thermoprotei</taxon>
        <taxon>Desulfurococcales</taxon>
        <taxon>Desulfurococcaceae</taxon>
        <taxon>Ignisphaera</taxon>
    </lineage>
</organism>
<proteinExistence type="predicted"/>
<name>A0A7C5XMQ7_9CREN</name>
<sequence>MKLRNLFSVDEGNRIVVEIDNVERAVLNNVYGVDVCSSRYRIVRLLELFNSLRASIALYKSSIKRFENGCLTILSEDDVGWNMVKAFCREKGFDDEESCVHHLIDILTEFLHIIAVFQQIEMPRG</sequence>
<accession>A0A7C5XMQ7</accession>
<reference evidence="1" key="1">
    <citation type="journal article" date="2020" name="mSystems">
        <title>Genome- and Community-Level Interaction Insights into Carbon Utilization and Element Cycling Functions of Hydrothermarchaeota in Hydrothermal Sediment.</title>
        <authorList>
            <person name="Zhou Z."/>
            <person name="Liu Y."/>
            <person name="Xu W."/>
            <person name="Pan J."/>
            <person name="Luo Z.H."/>
            <person name="Li M."/>
        </authorList>
    </citation>
    <scope>NUCLEOTIDE SEQUENCE [LARGE SCALE GENOMIC DNA]</scope>
    <source>
        <strain evidence="1">SpSt-1121</strain>
    </source>
</reference>
<dbReference type="AlphaFoldDB" id="A0A7C5XMQ7"/>
<dbReference type="EMBL" id="DRZI01000198">
    <property type="protein sequence ID" value="HHP81948.1"/>
    <property type="molecule type" value="Genomic_DNA"/>
</dbReference>